<feature type="domain" description="Sin" evidence="3">
    <location>
        <begin position="62"/>
        <end position="100"/>
    </location>
</feature>
<dbReference type="Gene3D" id="1.10.260.40">
    <property type="entry name" value="lambda repressor-like DNA-binding domains"/>
    <property type="match status" value="1"/>
</dbReference>
<evidence type="ECO:0000256" key="1">
    <source>
        <dbReference type="ARBA" id="ARBA00023125"/>
    </source>
</evidence>
<dbReference type="SUPFAM" id="SSF47406">
    <property type="entry name" value="SinR repressor dimerisation domain-like"/>
    <property type="match status" value="1"/>
</dbReference>
<evidence type="ECO:0000259" key="3">
    <source>
        <dbReference type="PROSITE" id="PS51500"/>
    </source>
</evidence>
<dbReference type="PROSITE" id="PS51500">
    <property type="entry name" value="SIN"/>
    <property type="match status" value="1"/>
</dbReference>
<dbReference type="SUPFAM" id="SSF47413">
    <property type="entry name" value="lambda repressor-like DNA-binding domains"/>
    <property type="match status" value="1"/>
</dbReference>
<dbReference type="Proteomes" id="UP001319060">
    <property type="component" value="Unassembled WGS sequence"/>
</dbReference>
<dbReference type="Pfam" id="PF01381">
    <property type="entry name" value="HTH_3"/>
    <property type="match status" value="1"/>
</dbReference>
<dbReference type="PANTHER" id="PTHR46797">
    <property type="entry name" value="HTH-TYPE TRANSCRIPTIONAL REGULATOR"/>
    <property type="match status" value="1"/>
</dbReference>
<dbReference type="InterPro" id="IPR010981">
    <property type="entry name" value="SinR/SinI_dimer_dom"/>
</dbReference>
<dbReference type="PROSITE" id="PS50943">
    <property type="entry name" value="HTH_CROC1"/>
    <property type="match status" value="1"/>
</dbReference>
<evidence type="ECO:0000259" key="2">
    <source>
        <dbReference type="PROSITE" id="PS50943"/>
    </source>
</evidence>
<dbReference type="InterPro" id="IPR036281">
    <property type="entry name" value="SinR/SinI_dimer_dom_sf"/>
</dbReference>
<dbReference type="RefSeq" id="WP_188400825.1">
    <property type="nucleotide sequence ID" value="NZ_BMCE01000001.1"/>
</dbReference>
<dbReference type="InterPro" id="IPR010982">
    <property type="entry name" value="Lambda_DNA-bd_dom_sf"/>
</dbReference>
<dbReference type="PANTHER" id="PTHR46797:SF1">
    <property type="entry name" value="METHYLPHOSPHONATE SYNTHASE"/>
    <property type="match status" value="1"/>
</dbReference>
<evidence type="ECO:0000313" key="5">
    <source>
        <dbReference type="Proteomes" id="UP001319060"/>
    </source>
</evidence>
<protein>
    <submittedName>
        <fullName evidence="4">Helix-turn-helix domain-containing protein</fullName>
    </submittedName>
</protein>
<sequence length="109" mass="12404">MNNKLGLQIKKYRLLKQMSLSRLAAKASISKSYLSGIESHKTNPSAHMIQKISKALEVPVEQLLDIQVEILDPEWVELVAQAREIGLDKEEIRAFLAYEAWKRSIKEGV</sequence>
<dbReference type="InterPro" id="IPR001387">
    <property type="entry name" value="Cro/C1-type_HTH"/>
</dbReference>
<dbReference type="EMBL" id="JAFHKS010000044">
    <property type="protein sequence ID" value="MBN3546509.1"/>
    <property type="molecule type" value="Genomic_DNA"/>
</dbReference>
<accession>A0ABS2ZEA4</accession>
<evidence type="ECO:0000313" key="4">
    <source>
        <dbReference type="EMBL" id="MBN3546509.1"/>
    </source>
</evidence>
<comment type="caution">
    <text evidence="4">The sequence shown here is derived from an EMBL/GenBank/DDBJ whole genome shotgun (WGS) entry which is preliminary data.</text>
</comment>
<gene>
    <name evidence="4" type="ORF">JYA64_14470</name>
</gene>
<proteinExistence type="predicted"/>
<keyword evidence="1" id="KW-0238">DNA-binding</keyword>
<feature type="domain" description="HTH cro/C1-type" evidence="2">
    <location>
        <begin position="9"/>
        <end position="63"/>
    </location>
</feature>
<reference evidence="4 5" key="1">
    <citation type="submission" date="2021-01" db="EMBL/GenBank/DDBJ databases">
        <title>Genome Sequencing of Type Strains.</title>
        <authorList>
            <person name="Lemaire J.F."/>
            <person name="Inderbitzin P."/>
            <person name="Collins S.B."/>
            <person name="Wespe N."/>
            <person name="Knight-Connoni V."/>
        </authorList>
    </citation>
    <scope>NUCLEOTIDE SEQUENCE [LARGE SCALE GENOMIC DNA]</scope>
    <source>
        <strain evidence="4 5">DSM 14730</strain>
    </source>
</reference>
<dbReference type="CDD" id="cd00093">
    <property type="entry name" value="HTH_XRE"/>
    <property type="match status" value="1"/>
</dbReference>
<dbReference type="Pfam" id="PF08671">
    <property type="entry name" value="SinI"/>
    <property type="match status" value="1"/>
</dbReference>
<dbReference type="InterPro" id="IPR050807">
    <property type="entry name" value="TransReg_Diox_bact_type"/>
</dbReference>
<organism evidence="4 5">
    <name type="scientific">Fictibacillus barbaricus</name>
    <dbReference type="NCBI Taxonomy" id="182136"/>
    <lineage>
        <taxon>Bacteria</taxon>
        <taxon>Bacillati</taxon>
        <taxon>Bacillota</taxon>
        <taxon>Bacilli</taxon>
        <taxon>Bacillales</taxon>
        <taxon>Fictibacillaceae</taxon>
        <taxon>Fictibacillus</taxon>
    </lineage>
</organism>
<dbReference type="SMART" id="SM00530">
    <property type="entry name" value="HTH_XRE"/>
    <property type="match status" value="1"/>
</dbReference>
<name>A0ABS2ZEA4_9BACL</name>
<keyword evidence="5" id="KW-1185">Reference proteome</keyword>